<dbReference type="Gene3D" id="1.10.287.950">
    <property type="entry name" value="Methyl-accepting chemotaxis protein"/>
    <property type="match status" value="1"/>
</dbReference>
<proteinExistence type="inferred from homology"/>
<dbReference type="InterPro" id="IPR001610">
    <property type="entry name" value="PAC"/>
</dbReference>
<dbReference type="GO" id="GO:0005886">
    <property type="term" value="C:plasma membrane"/>
    <property type="evidence" value="ECO:0007669"/>
    <property type="project" value="TreeGrafter"/>
</dbReference>
<evidence type="ECO:0000259" key="5">
    <source>
        <dbReference type="PROSITE" id="PS50111"/>
    </source>
</evidence>
<dbReference type="SMART" id="SM00091">
    <property type="entry name" value="PAS"/>
    <property type="match status" value="1"/>
</dbReference>
<dbReference type="GO" id="GO:0007165">
    <property type="term" value="P:signal transduction"/>
    <property type="evidence" value="ECO:0007669"/>
    <property type="project" value="UniProtKB-KW"/>
</dbReference>
<dbReference type="RefSeq" id="WP_188381879.1">
    <property type="nucleotide sequence ID" value="NZ_BMDI01000003.1"/>
</dbReference>
<dbReference type="PANTHER" id="PTHR43531">
    <property type="entry name" value="PROTEIN ICFG"/>
    <property type="match status" value="1"/>
</dbReference>
<dbReference type="CDD" id="cd11386">
    <property type="entry name" value="MCP_signal"/>
    <property type="match status" value="1"/>
</dbReference>
<evidence type="ECO:0000313" key="8">
    <source>
        <dbReference type="EMBL" id="GGI20954.1"/>
    </source>
</evidence>
<sequence length="554" mass="59296">MRTNLPITNIEYVLKEGTSLVSKTDTKGRITYFNPAFMEASGFSEEELMGAPHNLVRHPDMPEEAFHDLWDTLKMGLPWNGVIKNRRKNGDFYWVYANATPVREGDQVVGYMSVRNKATTQQIADATQLYDKFRNGQARGLTIRRGEVVSTGVGGRIAALCNLGLGARLGLGMSILLALIVALGLVAISETEQATLSYWYGGATAVGVVLALFIWNSLHVAVIRPLKSVTDSANAVAGGDLSVVFETSRQDDMGQLQRALQQMNVNLRSVMGDVRTNVDSIMIATKEIASGNMDLSGRTESQASSLEETASSMEEFASTVKQNADNATQANQLALSASEVAARGGEVVAQVGATMNDISASAHKIVDIIGLIDGIAFQTNILALNAAVEAARAGEQGRGFAVVAAEVRNLAQRSASAAKEIKQLIDESVTKVDAGNRLVNDATVTMSEIVKSVRQVNDIMSEIAVASREQSNGITQVNHAISQMDEVTQQNAALVEQAAAAAASLEEQTVHLTRSISVFKTERGDSLAMATPTRAKKQKVSVALLQPAAQIAFR</sequence>
<dbReference type="PANTHER" id="PTHR43531:SF7">
    <property type="entry name" value="AEROTAXIS RECEPTOR"/>
    <property type="match status" value="1"/>
</dbReference>
<dbReference type="InterPro" id="IPR000014">
    <property type="entry name" value="PAS"/>
</dbReference>
<comment type="similarity">
    <text evidence="2">Belongs to the methyl-accepting chemotaxis (MCP) protein family.</text>
</comment>
<dbReference type="Pfam" id="PF00672">
    <property type="entry name" value="HAMP"/>
    <property type="match status" value="1"/>
</dbReference>
<dbReference type="AlphaFoldDB" id="A0A8J3F497"/>
<dbReference type="PROSITE" id="PS50112">
    <property type="entry name" value="PAS"/>
    <property type="match status" value="1"/>
</dbReference>
<dbReference type="GO" id="GO:0006935">
    <property type="term" value="P:chemotaxis"/>
    <property type="evidence" value="ECO:0007669"/>
    <property type="project" value="TreeGrafter"/>
</dbReference>
<dbReference type="InterPro" id="IPR035965">
    <property type="entry name" value="PAS-like_dom_sf"/>
</dbReference>
<evidence type="ECO:0000259" key="6">
    <source>
        <dbReference type="PROSITE" id="PS50112"/>
    </source>
</evidence>
<dbReference type="SMART" id="SM00086">
    <property type="entry name" value="PAC"/>
    <property type="match status" value="1"/>
</dbReference>
<comment type="subcellular location">
    <subcellularLocation>
        <location evidence="1">Membrane</location>
    </subcellularLocation>
</comment>
<dbReference type="Pfam" id="PF08447">
    <property type="entry name" value="PAS_3"/>
    <property type="match status" value="1"/>
</dbReference>
<dbReference type="SMART" id="SM00283">
    <property type="entry name" value="MA"/>
    <property type="match status" value="1"/>
</dbReference>
<dbReference type="InterPro" id="IPR051310">
    <property type="entry name" value="MCP_chemotaxis"/>
</dbReference>
<dbReference type="InterPro" id="IPR003660">
    <property type="entry name" value="HAMP_dom"/>
</dbReference>
<dbReference type="SMART" id="SM00304">
    <property type="entry name" value="HAMP"/>
    <property type="match status" value="1"/>
</dbReference>
<feature type="domain" description="HAMP" evidence="7">
    <location>
        <begin position="220"/>
        <end position="272"/>
    </location>
</feature>
<evidence type="ECO:0000313" key="9">
    <source>
        <dbReference type="Proteomes" id="UP000642180"/>
    </source>
</evidence>
<dbReference type="FunFam" id="1.10.287.950:FF:000001">
    <property type="entry name" value="Methyl-accepting chemotaxis sensory transducer"/>
    <property type="match status" value="1"/>
</dbReference>
<dbReference type="EMBL" id="BMDI01000003">
    <property type="protein sequence ID" value="GGI20954.1"/>
    <property type="molecule type" value="Genomic_DNA"/>
</dbReference>
<evidence type="ECO:0000256" key="2">
    <source>
        <dbReference type="ARBA" id="ARBA00029447"/>
    </source>
</evidence>
<evidence type="ECO:0000259" key="7">
    <source>
        <dbReference type="PROSITE" id="PS50885"/>
    </source>
</evidence>
<dbReference type="SUPFAM" id="SSF58104">
    <property type="entry name" value="Methyl-accepting chemotaxis protein (MCP) signaling domain"/>
    <property type="match status" value="1"/>
</dbReference>
<dbReference type="CDD" id="cd00130">
    <property type="entry name" value="PAS"/>
    <property type="match status" value="1"/>
</dbReference>
<reference evidence="9" key="1">
    <citation type="journal article" date="2019" name="Int. J. Syst. Evol. Microbiol.">
        <title>The Global Catalogue of Microorganisms (GCM) 10K type strain sequencing project: providing services to taxonomists for standard genome sequencing and annotation.</title>
        <authorList>
            <consortium name="The Broad Institute Genomics Platform"/>
            <consortium name="The Broad Institute Genome Sequencing Center for Infectious Disease"/>
            <person name="Wu L."/>
            <person name="Ma J."/>
        </authorList>
    </citation>
    <scope>NUCLEOTIDE SEQUENCE [LARGE SCALE GENOMIC DNA]</scope>
    <source>
        <strain evidence="9">CCM 2767</strain>
    </source>
</reference>
<dbReference type="PROSITE" id="PS50885">
    <property type="entry name" value="HAMP"/>
    <property type="match status" value="1"/>
</dbReference>
<dbReference type="Gene3D" id="3.30.450.20">
    <property type="entry name" value="PAS domain"/>
    <property type="match status" value="1"/>
</dbReference>
<dbReference type="NCBIfam" id="TIGR00229">
    <property type="entry name" value="sensory_box"/>
    <property type="match status" value="1"/>
</dbReference>
<dbReference type="Proteomes" id="UP000642180">
    <property type="component" value="Unassembled WGS sequence"/>
</dbReference>
<name>A0A8J3F497_9BURK</name>
<feature type="domain" description="PAS" evidence="6">
    <location>
        <begin position="6"/>
        <end position="76"/>
    </location>
</feature>
<keyword evidence="9" id="KW-1185">Reference proteome</keyword>
<evidence type="ECO:0000256" key="1">
    <source>
        <dbReference type="ARBA" id="ARBA00004370"/>
    </source>
</evidence>
<evidence type="ECO:0000256" key="4">
    <source>
        <dbReference type="SAM" id="Phobius"/>
    </source>
</evidence>
<keyword evidence="8" id="KW-0675">Receptor</keyword>
<feature type="transmembrane region" description="Helical" evidence="4">
    <location>
        <begin position="165"/>
        <end position="186"/>
    </location>
</feature>
<dbReference type="PROSITE" id="PS50111">
    <property type="entry name" value="CHEMOTAXIS_TRANSDUC_2"/>
    <property type="match status" value="1"/>
</dbReference>
<feature type="transmembrane region" description="Helical" evidence="4">
    <location>
        <begin position="198"/>
        <end position="218"/>
    </location>
</feature>
<protein>
    <submittedName>
        <fullName evidence="8">Aerotaxis sensor receptor</fullName>
    </submittedName>
</protein>
<organism evidence="8 9">
    <name type="scientific">Oxalicibacterium faecigallinarum</name>
    <dbReference type="NCBI Taxonomy" id="573741"/>
    <lineage>
        <taxon>Bacteria</taxon>
        <taxon>Pseudomonadati</taxon>
        <taxon>Pseudomonadota</taxon>
        <taxon>Betaproteobacteria</taxon>
        <taxon>Burkholderiales</taxon>
        <taxon>Oxalobacteraceae</taxon>
        <taxon>Oxalicibacterium</taxon>
    </lineage>
</organism>
<gene>
    <name evidence="8" type="ORF">GCM10008066_26590</name>
</gene>
<evidence type="ECO:0000256" key="3">
    <source>
        <dbReference type="PROSITE-ProRule" id="PRU00284"/>
    </source>
</evidence>
<dbReference type="SUPFAM" id="SSF55785">
    <property type="entry name" value="PYP-like sensor domain (PAS domain)"/>
    <property type="match status" value="1"/>
</dbReference>
<keyword evidence="4" id="KW-0812">Transmembrane</keyword>
<dbReference type="GO" id="GO:0004888">
    <property type="term" value="F:transmembrane signaling receptor activity"/>
    <property type="evidence" value="ECO:0007669"/>
    <property type="project" value="TreeGrafter"/>
</dbReference>
<feature type="domain" description="Methyl-accepting transducer" evidence="5">
    <location>
        <begin position="277"/>
        <end position="506"/>
    </location>
</feature>
<dbReference type="InterPro" id="IPR013655">
    <property type="entry name" value="PAS_fold_3"/>
</dbReference>
<dbReference type="Pfam" id="PF00015">
    <property type="entry name" value="MCPsignal"/>
    <property type="match status" value="1"/>
</dbReference>
<dbReference type="InterPro" id="IPR004089">
    <property type="entry name" value="MCPsignal_dom"/>
</dbReference>
<dbReference type="CDD" id="cd06225">
    <property type="entry name" value="HAMP"/>
    <property type="match status" value="1"/>
</dbReference>
<keyword evidence="4" id="KW-1133">Transmembrane helix</keyword>
<keyword evidence="4" id="KW-0472">Membrane</keyword>
<keyword evidence="3" id="KW-0807">Transducer</keyword>
<comment type="caution">
    <text evidence="8">The sequence shown here is derived from an EMBL/GenBank/DDBJ whole genome shotgun (WGS) entry which is preliminary data.</text>
</comment>
<accession>A0A8J3F497</accession>